<dbReference type="InterPro" id="IPR008928">
    <property type="entry name" value="6-hairpin_glycosidase_sf"/>
</dbReference>
<dbReference type="PANTHER" id="PTHR22298">
    <property type="entry name" value="ENDO-1,4-BETA-GLUCANASE"/>
    <property type="match status" value="1"/>
</dbReference>
<evidence type="ECO:0000313" key="11">
    <source>
        <dbReference type="EMBL" id="KAF3603380.1"/>
    </source>
</evidence>
<dbReference type="Gene3D" id="1.50.10.10">
    <property type="match status" value="2"/>
</dbReference>
<keyword evidence="6" id="KW-0119">Carbohydrate metabolism</keyword>
<evidence type="ECO:0000256" key="1">
    <source>
        <dbReference type="ARBA" id="ARBA00000966"/>
    </source>
</evidence>
<evidence type="ECO:0000256" key="9">
    <source>
        <dbReference type="SAM" id="SignalP"/>
    </source>
</evidence>
<dbReference type="GO" id="GO:0008810">
    <property type="term" value="F:cellulase activity"/>
    <property type="evidence" value="ECO:0007669"/>
    <property type="project" value="UniProtKB-EC"/>
</dbReference>
<evidence type="ECO:0000256" key="7">
    <source>
        <dbReference type="ARBA" id="ARBA00023295"/>
    </source>
</evidence>
<gene>
    <name evidence="11" type="ORF">F2Q69_00033850</name>
</gene>
<keyword evidence="7" id="KW-0326">Glycosidase</keyword>
<dbReference type="GO" id="GO:0030245">
    <property type="term" value="P:cellulose catabolic process"/>
    <property type="evidence" value="ECO:0007669"/>
    <property type="project" value="UniProtKB-KW"/>
</dbReference>
<dbReference type="EMBL" id="QGKX02000004">
    <property type="protein sequence ID" value="KAF3603380.1"/>
    <property type="molecule type" value="Genomic_DNA"/>
</dbReference>
<keyword evidence="9" id="KW-0732">Signal</keyword>
<evidence type="ECO:0000256" key="3">
    <source>
        <dbReference type="ARBA" id="ARBA00012601"/>
    </source>
</evidence>
<feature type="domain" description="Glycoside hydrolase family 9" evidence="10">
    <location>
        <begin position="24"/>
        <end position="76"/>
    </location>
</feature>
<feature type="signal peptide" evidence="9">
    <location>
        <begin position="1"/>
        <end position="21"/>
    </location>
</feature>
<evidence type="ECO:0000256" key="8">
    <source>
        <dbReference type="ARBA" id="ARBA00023326"/>
    </source>
</evidence>
<evidence type="ECO:0000256" key="2">
    <source>
        <dbReference type="ARBA" id="ARBA00007072"/>
    </source>
</evidence>
<dbReference type="InterPro" id="IPR012341">
    <property type="entry name" value="6hp_glycosidase-like_sf"/>
</dbReference>
<dbReference type="AlphaFoldDB" id="A0A8S9STJ3"/>
<organism evidence="11 12">
    <name type="scientific">Brassica cretica</name>
    <name type="common">Mustard</name>
    <dbReference type="NCBI Taxonomy" id="69181"/>
    <lineage>
        <taxon>Eukaryota</taxon>
        <taxon>Viridiplantae</taxon>
        <taxon>Streptophyta</taxon>
        <taxon>Embryophyta</taxon>
        <taxon>Tracheophyta</taxon>
        <taxon>Spermatophyta</taxon>
        <taxon>Magnoliopsida</taxon>
        <taxon>eudicotyledons</taxon>
        <taxon>Gunneridae</taxon>
        <taxon>Pentapetalae</taxon>
        <taxon>rosids</taxon>
        <taxon>malvids</taxon>
        <taxon>Brassicales</taxon>
        <taxon>Brassicaceae</taxon>
        <taxon>Brassiceae</taxon>
        <taxon>Brassica</taxon>
    </lineage>
</organism>
<keyword evidence="4" id="KW-0378">Hydrolase</keyword>
<evidence type="ECO:0000256" key="5">
    <source>
        <dbReference type="ARBA" id="ARBA00023001"/>
    </source>
</evidence>
<dbReference type="Pfam" id="PF00759">
    <property type="entry name" value="Glyco_hydro_9"/>
    <property type="match status" value="1"/>
</dbReference>
<comment type="caution">
    <text evidence="11">The sequence shown here is derived from an EMBL/GenBank/DDBJ whole genome shotgun (WGS) entry which is preliminary data.</text>
</comment>
<comment type="catalytic activity">
    <reaction evidence="1">
        <text>Endohydrolysis of (1-&gt;4)-beta-D-glucosidic linkages in cellulose, lichenin and cereal beta-D-glucans.</text>
        <dbReference type="EC" id="3.2.1.4"/>
    </reaction>
</comment>
<protein>
    <recommendedName>
        <fullName evidence="3">cellulase</fullName>
        <ecNumber evidence="3">3.2.1.4</ecNumber>
    </recommendedName>
</protein>
<proteinExistence type="inferred from homology"/>
<sequence>MGKLLVTMLVCIFMAFQSLEALDYGDALNKSILFFEGQRSGKLSVNQRVLWRADSALSDGQPDNVNLIGGFYDAGDGNSDHSCSERPEDMDTPRTLYKINSSSPGSSAALASAALVFKTVDSNYSSKLLSHAKSVSILLELVFDKMVLDR</sequence>
<accession>A0A8S9STJ3</accession>
<comment type="similarity">
    <text evidence="2">Belongs to the glycosyl hydrolase 9 (cellulase E) family.</text>
</comment>
<dbReference type="EC" id="3.2.1.4" evidence="3"/>
<dbReference type="InterPro" id="IPR001701">
    <property type="entry name" value="Glyco_hydro_9"/>
</dbReference>
<dbReference type="SUPFAM" id="SSF48208">
    <property type="entry name" value="Six-hairpin glycosidases"/>
    <property type="match status" value="1"/>
</dbReference>
<keyword evidence="5" id="KW-0136">Cellulose degradation</keyword>
<evidence type="ECO:0000256" key="4">
    <source>
        <dbReference type="ARBA" id="ARBA00022801"/>
    </source>
</evidence>
<keyword evidence="8" id="KW-0624">Polysaccharide degradation</keyword>
<reference evidence="11" key="1">
    <citation type="submission" date="2019-12" db="EMBL/GenBank/DDBJ databases">
        <title>Genome sequencing and annotation of Brassica cretica.</title>
        <authorList>
            <person name="Studholme D.J."/>
            <person name="Sarris P."/>
        </authorList>
    </citation>
    <scope>NUCLEOTIDE SEQUENCE</scope>
    <source>
        <strain evidence="11">PFS-109/04</strain>
        <tissue evidence="11">Leaf</tissue>
    </source>
</reference>
<dbReference type="Proteomes" id="UP000712600">
    <property type="component" value="Unassembled WGS sequence"/>
</dbReference>
<name>A0A8S9STJ3_BRACR</name>
<feature type="chain" id="PRO_5035765603" description="cellulase" evidence="9">
    <location>
        <begin position="22"/>
        <end position="150"/>
    </location>
</feature>
<evidence type="ECO:0000256" key="6">
    <source>
        <dbReference type="ARBA" id="ARBA00023277"/>
    </source>
</evidence>
<evidence type="ECO:0000259" key="10">
    <source>
        <dbReference type="Pfam" id="PF00759"/>
    </source>
</evidence>
<evidence type="ECO:0000313" key="12">
    <source>
        <dbReference type="Proteomes" id="UP000712600"/>
    </source>
</evidence>